<gene>
    <name evidence="1" type="ORF">ENM78_00385</name>
</gene>
<evidence type="ECO:0000313" key="1">
    <source>
        <dbReference type="EMBL" id="HHQ79912.1"/>
    </source>
</evidence>
<sequence length="170" mass="18889">MTELRGVGGRVAWRSPIRDARGNISYMEFLNRIDSPKVDVAEVTCMLPALLSPVPLDQEGNLLMLLSGEVGREITQVPVLVEPGEEEHSTSLPVSIALRLLEEGKVAAVRVGGETLEGSRAKHVLRELKDILMHADETKMLRLKMYMMCTGLEALVIQERTYREIAYGES</sequence>
<reference evidence="1" key="1">
    <citation type="journal article" date="2020" name="mSystems">
        <title>Genome- and Community-Level Interaction Insights into Carbon Utilization and Element Cycling Functions of Hydrothermarchaeota in Hydrothermal Sediment.</title>
        <authorList>
            <person name="Zhou Z."/>
            <person name="Liu Y."/>
            <person name="Xu W."/>
            <person name="Pan J."/>
            <person name="Luo Z.H."/>
            <person name="Li M."/>
        </authorList>
    </citation>
    <scope>NUCLEOTIDE SEQUENCE [LARGE SCALE GENOMIC DNA]</scope>
    <source>
        <strain evidence="1">SpSt-1116</strain>
    </source>
</reference>
<proteinExistence type="predicted"/>
<organism evidence="1">
    <name type="scientific">Fervidicoccus fontis</name>
    <dbReference type="NCBI Taxonomy" id="683846"/>
    <lineage>
        <taxon>Archaea</taxon>
        <taxon>Thermoproteota</taxon>
        <taxon>Thermoprotei</taxon>
        <taxon>Fervidicoccales</taxon>
        <taxon>Fervidicoccaceae</taxon>
        <taxon>Fervidicoccus</taxon>
    </lineage>
</organism>
<dbReference type="AlphaFoldDB" id="A0A7J3ZJ65"/>
<accession>A0A7J3ZJ65</accession>
<protein>
    <submittedName>
        <fullName evidence="1">Uncharacterized protein</fullName>
    </submittedName>
</protein>
<comment type="caution">
    <text evidence="1">The sequence shown here is derived from an EMBL/GenBank/DDBJ whole genome shotgun (WGS) entry which is preliminary data.</text>
</comment>
<name>A0A7J3ZJ65_9CREN</name>
<dbReference type="EMBL" id="DRZC01000008">
    <property type="protein sequence ID" value="HHQ79912.1"/>
    <property type="molecule type" value="Genomic_DNA"/>
</dbReference>